<dbReference type="RefSeq" id="XP_005718861.1">
    <property type="nucleotide sequence ID" value="XM_005718804.1"/>
</dbReference>
<dbReference type="Proteomes" id="UP000012073">
    <property type="component" value="Unassembled WGS sequence"/>
</dbReference>
<dbReference type="Gramene" id="CDF38956">
    <property type="protein sequence ID" value="CDF38956"/>
    <property type="gene ID" value="CHC_T00001311001"/>
</dbReference>
<sequence length="59" mass="6614">MEPHGQTVKRLQYQFASYLPRTKAITSTMMLACADNADKVAKPLQEISLKSTSEWALTL</sequence>
<protein>
    <submittedName>
        <fullName evidence="1">Uncharacterized protein</fullName>
    </submittedName>
</protein>
<organism evidence="1 2">
    <name type="scientific">Chondrus crispus</name>
    <name type="common">Carrageen Irish moss</name>
    <name type="synonym">Polymorpha crispa</name>
    <dbReference type="NCBI Taxonomy" id="2769"/>
    <lineage>
        <taxon>Eukaryota</taxon>
        <taxon>Rhodophyta</taxon>
        <taxon>Florideophyceae</taxon>
        <taxon>Rhodymeniophycidae</taxon>
        <taxon>Gigartinales</taxon>
        <taxon>Gigartinaceae</taxon>
        <taxon>Chondrus</taxon>
    </lineage>
</organism>
<reference evidence="2" key="1">
    <citation type="journal article" date="2013" name="Proc. Natl. Acad. Sci. U.S.A.">
        <title>Genome structure and metabolic features in the red seaweed Chondrus crispus shed light on evolution of the Archaeplastida.</title>
        <authorList>
            <person name="Collen J."/>
            <person name="Porcel B."/>
            <person name="Carre W."/>
            <person name="Ball S.G."/>
            <person name="Chaparro C."/>
            <person name="Tonon T."/>
            <person name="Barbeyron T."/>
            <person name="Michel G."/>
            <person name="Noel B."/>
            <person name="Valentin K."/>
            <person name="Elias M."/>
            <person name="Artiguenave F."/>
            <person name="Arun A."/>
            <person name="Aury J.M."/>
            <person name="Barbosa-Neto J.F."/>
            <person name="Bothwell J.H."/>
            <person name="Bouget F.Y."/>
            <person name="Brillet L."/>
            <person name="Cabello-Hurtado F."/>
            <person name="Capella-Gutierrez S."/>
            <person name="Charrier B."/>
            <person name="Cladiere L."/>
            <person name="Cock J.M."/>
            <person name="Coelho S.M."/>
            <person name="Colleoni C."/>
            <person name="Czjzek M."/>
            <person name="Da Silva C."/>
            <person name="Delage L."/>
            <person name="Denoeud F."/>
            <person name="Deschamps P."/>
            <person name="Dittami S.M."/>
            <person name="Gabaldon T."/>
            <person name="Gachon C.M."/>
            <person name="Groisillier A."/>
            <person name="Herve C."/>
            <person name="Jabbari K."/>
            <person name="Katinka M."/>
            <person name="Kloareg B."/>
            <person name="Kowalczyk N."/>
            <person name="Labadie K."/>
            <person name="Leblanc C."/>
            <person name="Lopez P.J."/>
            <person name="McLachlan D.H."/>
            <person name="Meslet-Cladiere L."/>
            <person name="Moustafa A."/>
            <person name="Nehr Z."/>
            <person name="Nyvall Collen P."/>
            <person name="Panaud O."/>
            <person name="Partensky F."/>
            <person name="Poulain J."/>
            <person name="Rensing S.A."/>
            <person name="Rousvoal S."/>
            <person name="Samson G."/>
            <person name="Symeonidi A."/>
            <person name="Weissenbach J."/>
            <person name="Zambounis A."/>
            <person name="Wincker P."/>
            <person name="Boyen C."/>
        </authorList>
    </citation>
    <scope>NUCLEOTIDE SEQUENCE [LARGE SCALE GENOMIC DNA]</scope>
    <source>
        <strain evidence="2">cv. Stackhouse</strain>
    </source>
</reference>
<accession>R7QNA9</accession>
<dbReference type="GeneID" id="17326580"/>
<gene>
    <name evidence="1" type="ORF">CHC_T00001311001</name>
</gene>
<keyword evidence="2" id="KW-1185">Reference proteome</keyword>
<dbReference type="EMBL" id="HG001980">
    <property type="protein sequence ID" value="CDF38956.1"/>
    <property type="molecule type" value="Genomic_DNA"/>
</dbReference>
<evidence type="ECO:0000313" key="1">
    <source>
        <dbReference type="EMBL" id="CDF38956.1"/>
    </source>
</evidence>
<dbReference type="AlphaFoldDB" id="R7QNA9"/>
<name>R7QNA9_CHOCR</name>
<dbReference type="KEGG" id="ccp:CHC_T00001311001"/>
<evidence type="ECO:0000313" key="2">
    <source>
        <dbReference type="Proteomes" id="UP000012073"/>
    </source>
</evidence>
<proteinExistence type="predicted"/>